<name>A0A1M3TPT1_ASPLC</name>
<dbReference type="Proteomes" id="UP000184063">
    <property type="component" value="Unassembled WGS sequence"/>
</dbReference>
<organism evidence="1 2">
    <name type="scientific">Aspergillus luchuensis (strain CBS 106.47)</name>
    <dbReference type="NCBI Taxonomy" id="1137211"/>
    <lineage>
        <taxon>Eukaryota</taxon>
        <taxon>Fungi</taxon>
        <taxon>Dikarya</taxon>
        <taxon>Ascomycota</taxon>
        <taxon>Pezizomycotina</taxon>
        <taxon>Eurotiomycetes</taxon>
        <taxon>Eurotiomycetidae</taxon>
        <taxon>Eurotiales</taxon>
        <taxon>Aspergillaceae</taxon>
        <taxon>Aspergillus</taxon>
        <taxon>Aspergillus subgen. Circumdati</taxon>
    </lineage>
</organism>
<evidence type="ECO:0000313" key="2">
    <source>
        <dbReference type="Proteomes" id="UP000184063"/>
    </source>
</evidence>
<dbReference type="AlphaFoldDB" id="A0A1M3TPT1"/>
<sequence length="78" mass="8652">MWTPALGLADSASDRFGATRQTYGQWAMTPSNVITRLHTAPHYAFPYFSKLVAHGHIIYIVTKGKPPNCLLEGLTYLS</sequence>
<proteinExistence type="predicted"/>
<reference evidence="2" key="1">
    <citation type="journal article" date="2017" name="Genome Biol.">
        <title>Comparative genomics reveals high biological diversity and specific adaptations in the industrially and medically important fungal genus Aspergillus.</title>
        <authorList>
            <person name="de Vries R.P."/>
            <person name="Riley R."/>
            <person name="Wiebenga A."/>
            <person name="Aguilar-Osorio G."/>
            <person name="Amillis S."/>
            <person name="Uchima C.A."/>
            <person name="Anderluh G."/>
            <person name="Asadollahi M."/>
            <person name="Askin M."/>
            <person name="Barry K."/>
            <person name="Battaglia E."/>
            <person name="Bayram O."/>
            <person name="Benocci T."/>
            <person name="Braus-Stromeyer S.A."/>
            <person name="Caldana C."/>
            <person name="Canovas D."/>
            <person name="Cerqueira G.C."/>
            <person name="Chen F."/>
            <person name="Chen W."/>
            <person name="Choi C."/>
            <person name="Clum A."/>
            <person name="Dos Santos R.A."/>
            <person name="Damasio A.R."/>
            <person name="Diallinas G."/>
            <person name="Emri T."/>
            <person name="Fekete E."/>
            <person name="Flipphi M."/>
            <person name="Freyberg S."/>
            <person name="Gallo A."/>
            <person name="Gournas C."/>
            <person name="Habgood R."/>
            <person name="Hainaut M."/>
            <person name="Harispe M.L."/>
            <person name="Henrissat B."/>
            <person name="Hilden K.S."/>
            <person name="Hope R."/>
            <person name="Hossain A."/>
            <person name="Karabika E."/>
            <person name="Karaffa L."/>
            <person name="Karanyi Z."/>
            <person name="Krasevec N."/>
            <person name="Kuo A."/>
            <person name="Kusch H."/>
            <person name="LaButti K."/>
            <person name="Lagendijk E.L."/>
            <person name="Lapidus A."/>
            <person name="Levasseur A."/>
            <person name="Lindquist E."/>
            <person name="Lipzen A."/>
            <person name="Logrieco A.F."/>
            <person name="MacCabe A."/>
            <person name="Maekelae M.R."/>
            <person name="Malavazi I."/>
            <person name="Melin P."/>
            <person name="Meyer V."/>
            <person name="Mielnichuk N."/>
            <person name="Miskei M."/>
            <person name="Molnar A.P."/>
            <person name="Mule G."/>
            <person name="Ngan C.Y."/>
            <person name="Orejas M."/>
            <person name="Orosz E."/>
            <person name="Ouedraogo J.P."/>
            <person name="Overkamp K.M."/>
            <person name="Park H.-S."/>
            <person name="Perrone G."/>
            <person name="Piumi F."/>
            <person name="Punt P.J."/>
            <person name="Ram A.F."/>
            <person name="Ramon A."/>
            <person name="Rauscher S."/>
            <person name="Record E."/>
            <person name="Riano-Pachon D.M."/>
            <person name="Robert V."/>
            <person name="Roehrig J."/>
            <person name="Ruller R."/>
            <person name="Salamov A."/>
            <person name="Salih N.S."/>
            <person name="Samson R.A."/>
            <person name="Sandor E."/>
            <person name="Sanguinetti M."/>
            <person name="Schuetze T."/>
            <person name="Sepcic K."/>
            <person name="Shelest E."/>
            <person name="Sherlock G."/>
            <person name="Sophianopoulou V."/>
            <person name="Squina F.M."/>
            <person name="Sun H."/>
            <person name="Susca A."/>
            <person name="Todd R.B."/>
            <person name="Tsang A."/>
            <person name="Unkles S.E."/>
            <person name="van de Wiele N."/>
            <person name="van Rossen-Uffink D."/>
            <person name="Oliveira J.V."/>
            <person name="Vesth T.C."/>
            <person name="Visser J."/>
            <person name="Yu J.-H."/>
            <person name="Zhou M."/>
            <person name="Andersen M.R."/>
            <person name="Archer D.B."/>
            <person name="Baker S.E."/>
            <person name="Benoit I."/>
            <person name="Brakhage A.A."/>
            <person name="Braus G.H."/>
            <person name="Fischer R."/>
            <person name="Frisvad J.C."/>
            <person name="Goldman G.H."/>
            <person name="Houbraken J."/>
            <person name="Oakley B."/>
            <person name="Pocsi I."/>
            <person name="Scazzocchio C."/>
            <person name="Seiboth B."/>
            <person name="vanKuyk P.A."/>
            <person name="Wortman J."/>
            <person name="Dyer P.S."/>
            <person name="Grigoriev I.V."/>
        </authorList>
    </citation>
    <scope>NUCLEOTIDE SEQUENCE [LARGE SCALE GENOMIC DNA]</scope>
    <source>
        <strain evidence="2">CBS 106.47</strain>
    </source>
</reference>
<gene>
    <name evidence="1" type="ORF">ASPFODRAFT_44618</name>
</gene>
<dbReference type="EMBL" id="KV878239">
    <property type="protein sequence ID" value="OJZ88829.1"/>
    <property type="molecule type" value="Genomic_DNA"/>
</dbReference>
<protein>
    <submittedName>
        <fullName evidence="1">Uncharacterized protein</fullName>
    </submittedName>
</protein>
<dbReference type="VEuPathDB" id="FungiDB:ASPFODRAFT_44618"/>
<accession>A0A1M3TPT1</accession>
<evidence type="ECO:0000313" key="1">
    <source>
        <dbReference type="EMBL" id="OJZ88829.1"/>
    </source>
</evidence>